<evidence type="ECO:0000313" key="2">
    <source>
        <dbReference type="Proteomes" id="UP001165136"/>
    </source>
</evidence>
<dbReference type="AlphaFoldDB" id="A0A9W6R736"/>
<sequence length="121" mass="12647">MDPQTNLAAAPESSFEKLIAEGASVPAAGWDFSWLDGRETDERPSWDYSRLRASRMSTASAALDVQTGGGEVLAGLPRPPSLLVATESWPPNVLFARRKLAPPGASAVEAADAVVTLIAAA</sequence>
<protein>
    <submittedName>
        <fullName evidence="1">Uncharacterized protein</fullName>
    </submittedName>
</protein>
<reference evidence="1" key="1">
    <citation type="submission" date="2023-03" db="EMBL/GenBank/DDBJ databases">
        <title>Amycolatopsis taiwanensis NBRC 103393.</title>
        <authorList>
            <person name="Ichikawa N."/>
            <person name="Sato H."/>
            <person name="Tonouchi N."/>
        </authorList>
    </citation>
    <scope>NUCLEOTIDE SEQUENCE</scope>
    <source>
        <strain evidence="1">NBRC 103393</strain>
    </source>
</reference>
<dbReference type="InterPro" id="IPR052939">
    <property type="entry name" value="23S_rRNA_MeTrnsfrase_RlmA"/>
</dbReference>
<organism evidence="1 2">
    <name type="scientific">Amycolatopsis taiwanensis</name>
    <dbReference type="NCBI Taxonomy" id="342230"/>
    <lineage>
        <taxon>Bacteria</taxon>
        <taxon>Bacillati</taxon>
        <taxon>Actinomycetota</taxon>
        <taxon>Actinomycetes</taxon>
        <taxon>Pseudonocardiales</taxon>
        <taxon>Pseudonocardiaceae</taxon>
        <taxon>Amycolatopsis</taxon>
    </lineage>
</organism>
<dbReference type="EMBL" id="BSTI01000016">
    <property type="protein sequence ID" value="GLY69510.1"/>
    <property type="molecule type" value="Genomic_DNA"/>
</dbReference>
<comment type="caution">
    <text evidence="1">The sequence shown here is derived from an EMBL/GenBank/DDBJ whole genome shotgun (WGS) entry which is preliminary data.</text>
</comment>
<proteinExistence type="predicted"/>
<dbReference type="PANTHER" id="PTHR43460:SF1">
    <property type="entry name" value="METHYLTRANSFERASE TYPE 11 DOMAIN-CONTAINING PROTEIN"/>
    <property type="match status" value="1"/>
</dbReference>
<keyword evidence="2" id="KW-1185">Reference proteome</keyword>
<gene>
    <name evidence="1" type="ORF">Atai01_61290</name>
</gene>
<dbReference type="Proteomes" id="UP001165136">
    <property type="component" value="Unassembled WGS sequence"/>
</dbReference>
<dbReference type="RefSeq" id="WP_349497632.1">
    <property type="nucleotide sequence ID" value="NZ_BSTI01000016.1"/>
</dbReference>
<evidence type="ECO:0000313" key="1">
    <source>
        <dbReference type="EMBL" id="GLY69510.1"/>
    </source>
</evidence>
<name>A0A9W6R736_9PSEU</name>
<accession>A0A9W6R736</accession>
<dbReference type="PANTHER" id="PTHR43460">
    <property type="entry name" value="METHYLTRANSFERASE"/>
    <property type="match status" value="1"/>
</dbReference>